<gene>
    <name evidence="1" type="ORF">O3M35_006396</name>
</gene>
<reference evidence="1 2" key="1">
    <citation type="submission" date="2022-12" db="EMBL/GenBank/DDBJ databases">
        <title>Chromosome-level genome assembly of true bugs.</title>
        <authorList>
            <person name="Ma L."/>
            <person name="Li H."/>
        </authorList>
    </citation>
    <scope>NUCLEOTIDE SEQUENCE [LARGE SCALE GENOMIC DNA]</scope>
    <source>
        <strain evidence="1">Lab_2022b</strain>
    </source>
</reference>
<organism evidence="1 2">
    <name type="scientific">Rhynocoris fuscipes</name>
    <dbReference type="NCBI Taxonomy" id="488301"/>
    <lineage>
        <taxon>Eukaryota</taxon>
        <taxon>Metazoa</taxon>
        <taxon>Ecdysozoa</taxon>
        <taxon>Arthropoda</taxon>
        <taxon>Hexapoda</taxon>
        <taxon>Insecta</taxon>
        <taxon>Pterygota</taxon>
        <taxon>Neoptera</taxon>
        <taxon>Paraneoptera</taxon>
        <taxon>Hemiptera</taxon>
        <taxon>Heteroptera</taxon>
        <taxon>Panheteroptera</taxon>
        <taxon>Cimicomorpha</taxon>
        <taxon>Reduviidae</taxon>
        <taxon>Harpactorinae</taxon>
        <taxon>Harpactorini</taxon>
        <taxon>Rhynocoris</taxon>
    </lineage>
</organism>
<proteinExistence type="predicted"/>
<dbReference type="AlphaFoldDB" id="A0AAW1DDC5"/>
<keyword evidence="2" id="KW-1185">Reference proteome</keyword>
<dbReference type="InterPro" id="IPR031959">
    <property type="entry name" value="DUF4779"/>
</dbReference>
<comment type="caution">
    <text evidence="1">The sequence shown here is derived from an EMBL/GenBank/DDBJ whole genome shotgun (WGS) entry which is preliminary data.</text>
</comment>
<dbReference type="Proteomes" id="UP001461498">
    <property type="component" value="Unassembled WGS sequence"/>
</dbReference>
<dbReference type="Pfam" id="PF16009">
    <property type="entry name" value="DUF4779"/>
    <property type="match status" value="1"/>
</dbReference>
<protein>
    <submittedName>
        <fullName evidence="1">Uncharacterized protein</fullName>
    </submittedName>
</protein>
<name>A0AAW1DDC5_9HEMI</name>
<evidence type="ECO:0000313" key="1">
    <source>
        <dbReference type="EMBL" id="KAK9508969.1"/>
    </source>
</evidence>
<dbReference type="EMBL" id="JAPXFL010000003">
    <property type="protein sequence ID" value="KAK9508969.1"/>
    <property type="molecule type" value="Genomic_DNA"/>
</dbReference>
<sequence length="285" mass="30902">MTRTTINRTASNLTNIGLVLSAVYLNLSINTANGSEYYHYGQALMPGGIPIPAAGVWPGSLGRYNGNYGYNRYYTDGGNDLNGYKNRGGFYDDLLSSRNTYDVGKTYGGGYDYGRGGVIGGGYRDLDGRNTGHQAAGFSTSYRKDESGDKRTYYDDGLGQHGKIKYGAHDSRFRDVGGLAKKGGYHDSNLNRNALGNTGKYGDSYGFRGYNTHGTGYTGQGGGYDGYGRYGNYGGYGTLGGYRGFRSARLLQQPTFSPPVLKKTAVYVIPMPEKLYFDTTVVPQS</sequence>
<accession>A0AAW1DDC5</accession>
<evidence type="ECO:0000313" key="2">
    <source>
        <dbReference type="Proteomes" id="UP001461498"/>
    </source>
</evidence>